<evidence type="ECO:0000313" key="7">
    <source>
        <dbReference type="Proteomes" id="UP000621560"/>
    </source>
</evidence>
<keyword evidence="2" id="KW-0378">Hydrolase</keyword>
<evidence type="ECO:0000256" key="2">
    <source>
        <dbReference type="ARBA" id="ARBA00022801"/>
    </source>
</evidence>
<dbReference type="InterPro" id="IPR011330">
    <property type="entry name" value="Glyco_hydro/deAcase_b/a-brl"/>
</dbReference>
<dbReference type="GO" id="GO:0016810">
    <property type="term" value="F:hydrolase activity, acting on carbon-nitrogen (but not peptide) bonds"/>
    <property type="evidence" value="ECO:0007669"/>
    <property type="project" value="InterPro"/>
</dbReference>
<evidence type="ECO:0000256" key="1">
    <source>
        <dbReference type="ARBA" id="ARBA00022723"/>
    </source>
</evidence>
<dbReference type="PROSITE" id="PS51677">
    <property type="entry name" value="NODB"/>
    <property type="match status" value="1"/>
</dbReference>
<feature type="domain" description="NodB homology" evidence="5">
    <location>
        <begin position="110"/>
        <end position="293"/>
    </location>
</feature>
<dbReference type="GO" id="GO:0005975">
    <property type="term" value="P:carbohydrate metabolic process"/>
    <property type="evidence" value="ECO:0007669"/>
    <property type="project" value="InterPro"/>
</dbReference>
<dbReference type="Pfam" id="PF01522">
    <property type="entry name" value="Polysacc_deac_1"/>
    <property type="match status" value="1"/>
</dbReference>
<comment type="caution">
    <text evidence="6">The sequence shown here is derived from an EMBL/GenBank/DDBJ whole genome shotgun (WGS) entry which is preliminary data.</text>
</comment>
<dbReference type="Proteomes" id="UP000621560">
    <property type="component" value="Unassembled WGS sequence"/>
</dbReference>
<dbReference type="Gene3D" id="3.20.20.370">
    <property type="entry name" value="Glycoside hydrolase/deacetylase"/>
    <property type="match status" value="1"/>
</dbReference>
<dbReference type="SUPFAM" id="SSF88713">
    <property type="entry name" value="Glycoside hydrolase/deacetylase"/>
    <property type="match status" value="1"/>
</dbReference>
<gene>
    <name evidence="6" type="ORF">IDH44_18250</name>
</gene>
<feature type="signal peptide" evidence="4">
    <location>
        <begin position="1"/>
        <end position="26"/>
    </location>
</feature>
<dbReference type="InterPro" id="IPR002509">
    <property type="entry name" value="NODB_dom"/>
</dbReference>
<dbReference type="EMBL" id="JACXIZ010000033">
    <property type="protein sequence ID" value="MBD2847145.1"/>
    <property type="molecule type" value="Genomic_DNA"/>
</dbReference>
<dbReference type="AlphaFoldDB" id="A0A927BWQ7"/>
<evidence type="ECO:0000313" key="6">
    <source>
        <dbReference type="EMBL" id="MBD2847145.1"/>
    </source>
</evidence>
<dbReference type="PROSITE" id="PS51257">
    <property type="entry name" value="PROKAR_LIPOPROTEIN"/>
    <property type="match status" value="1"/>
</dbReference>
<reference evidence="6" key="1">
    <citation type="submission" date="2020-09" db="EMBL/GenBank/DDBJ databases">
        <title>A novel bacterium of genus Paenibacillus, isolated from South China Sea.</title>
        <authorList>
            <person name="Huang H."/>
            <person name="Mo K."/>
            <person name="Hu Y."/>
        </authorList>
    </citation>
    <scope>NUCLEOTIDE SEQUENCE</scope>
    <source>
        <strain evidence="6">IB182496</strain>
    </source>
</reference>
<evidence type="ECO:0000256" key="3">
    <source>
        <dbReference type="SAM" id="MobiDB-lite"/>
    </source>
</evidence>
<organism evidence="6 7">
    <name type="scientific">Paenibacillus sabuli</name>
    <dbReference type="NCBI Taxonomy" id="2772509"/>
    <lineage>
        <taxon>Bacteria</taxon>
        <taxon>Bacillati</taxon>
        <taxon>Bacillota</taxon>
        <taxon>Bacilli</taxon>
        <taxon>Bacillales</taxon>
        <taxon>Paenibacillaceae</taxon>
        <taxon>Paenibacillus</taxon>
    </lineage>
</organism>
<dbReference type="RefSeq" id="WP_190920190.1">
    <property type="nucleotide sequence ID" value="NZ_JACXIZ010000033.1"/>
</dbReference>
<dbReference type="PANTHER" id="PTHR10587:SF133">
    <property type="entry name" value="CHITIN DEACETYLASE 1-RELATED"/>
    <property type="match status" value="1"/>
</dbReference>
<accession>A0A927BWQ7</accession>
<sequence>MKRTMKRGRGLLVFVLGGMLMLGACAAATSDSSPDAESQTPAGKRDNHPGAQARTPRGALKIKSAAPEKQTPDLSGGSEKKTRDPKPMTLAELRSKYPSTFLLQGPAGSGKVALTFDDAPDKTYTPMVLDALKKAGIQATFFVVGNRIEAHPYVMRRIVAEGHVVGNHSYSHANLPKLSDKRFREEITRTDKLIKQYTGYTPTYVRPPYGNINESQLQWLASQHRKIINWNVDSLDWKGLSADEVATNVLADSKPGAIILQHSGGGVGEDLSGTVKALPRIIARLREEGVGFATIPGLLGLP</sequence>
<evidence type="ECO:0000256" key="4">
    <source>
        <dbReference type="SAM" id="SignalP"/>
    </source>
</evidence>
<feature type="chain" id="PRO_5037940257" evidence="4">
    <location>
        <begin position="27"/>
        <end position="302"/>
    </location>
</feature>
<feature type="region of interest" description="Disordered" evidence="3">
    <location>
        <begin position="29"/>
        <end position="89"/>
    </location>
</feature>
<feature type="compositionally biased region" description="Polar residues" evidence="3">
    <location>
        <begin position="29"/>
        <end position="41"/>
    </location>
</feature>
<protein>
    <submittedName>
        <fullName evidence="6">Polysaccharide deacetylase family protein</fullName>
    </submittedName>
</protein>
<dbReference type="PANTHER" id="PTHR10587">
    <property type="entry name" value="GLYCOSYL TRANSFERASE-RELATED"/>
    <property type="match status" value="1"/>
</dbReference>
<dbReference type="CDD" id="cd10917">
    <property type="entry name" value="CE4_NodB_like_6s_7s"/>
    <property type="match status" value="1"/>
</dbReference>
<dbReference type="InterPro" id="IPR050248">
    <property type="entry name" value="Polysacc_deacetylase_ArnD"/>
</dbReference>
<keyword evidence="7" id="KW-1185">Reference proteome</keyword>
<dbReference type="GO" id="GO:0016020">
    <property type="term" value="C:membrane"/>
    <property type="evidence" value="ECO:0007669"/>
    <property type="project" value="TreeGrafter"/>
</dbReference>
<evidence type="ECO:0000259" key="5">
    <source>
        <dbReference type="PROSITE" id="PS51677"/>
    </source>
</evidence>
<proteinExistence type="predicted"/>
<name>A0A927BWQ7_9BACL</name>
<keyword evidence="1" id="KW-0479">Metal-binding</keyword>
<dbReference type="GO" id="GO:0046872">
    <property type="term" value="F:metal ion binding"/>
    <property type="evidence" value="ECO:0007669"/>
    <property type="project" value="UniProtKB-KW"/>
</dbReference>
<keyword evidence="4" id="KW-0732">Signal</keyword>